<proteinExistence type="predicted"/>
<organism evidence="2 3">
    <name type="scientific">Aphanomyces astaci</name>
    <name type="common">Crayfish plague agent</name>
    <dbReference type="NCBI Taxonomy" id="112090"/>
    <lineage>
        <taxon>Eukaryota</taxon>
        <taxon>Sar</taxon>
        <taxon>Stramenopiles</taxon>
        <taxon>Oomycota</taxon>
        <taxon>Saprolegniomycetes</taxon>
        <taxon>Saprolegniales</taxon>
        <taxon>Verrucalvaceae</taxon>
        <taxon>Aphanomyces</taxon>
    </lineage>
</organism>
<evidence type="ECO:0000259" key="1">
    <source>
        <dbReference type="Pfam" id="PF03184"/>
    </source>
</evidence>
<name>A0A6A4ZA07_APHAT</name>
<dbReference type="Pfam" id="PF03184">
    <property type="entry name" value="DDE_1"/>
    <property type="match status" value="1"/>
</dbReference>
<dbReference type="GO" id="GO:0003676">
    <property type="term" value="F:nucleic acid binding"/>
    <property type="evidence" value="ECO:0007669"/>
    <property type="project" value="InterPro"/>
</dbReference>
<dbReference type="Proteomes" id="UP000469452">
    <property type="component" value="Unassembled WGS sequence"/>
</dbReference>
<dbReference type="AlphaFoldDB" id="A0A6A4ZA07"/>
<dbReference type="EMBL" id="VJMI01019587">
    <property type="protein sequence ID" value="KAF0706933.1"/>
    <property type="molecule type" value="Genomic_DNA"/>
</dbReference>
<feature type="domain" description="DDE-1" evidence="1">
    <location>
        <begin position="9"/>
        <end position="110"/>
    </location>
</feature>
<accession>A0A6A4ZA07</accession>
<gene>
    <name evidence="2" type="ORF">AaE_013873</name>
</gene>
<dbReference type="InterPro" id="IPR004875">
    <property type="entry name" value="DDE_SF_endonuclease_dom"/>
</dbReference>
<sequence length="112" mass="13042">MHWMDQPTAMVYRDWLRDLYQHEKLRLIWDLAAAYNTEQVMKYAEELGIVVEFIPAGLTSILQVCDLIINKTLKAAFKHCYCEFKIKSDPGPGGKYSVTRESVLEWIETATR</sequence>
<evidence type="ECO:0000313" key="3">
    <source>
        <dbReference type="Proteomes" id="UP000469452"/>
    </source>
</evidence>
<comment type="caution">
    <text evidence="2">The sequence shown here is derived from an EMBL/GenBank/DDBJ whole genome shotgun (WGS) entry which is preliminary data.</text>
</comment>
<evidence type="ECO:0000313" key="2">
    <source>
        <dbReference type="EMBL" id="KAF0706933.1"/>
    </source>
</evidence>
<protein>
    <recommendedName>
        <fullName evidence="1">DDE-1 domain-containing protein</fullName>
    </recommendedName>
</protein>
<reference evidence="2 3" key="1">
    <citation type="submission" date="2019-06" db="EMBL/GenBank/DDBJ databases">
        <title>Genomics analysis of Aphanomyces spp. identifies a new class of oomycete effector associated with host adaptation.</title>
        <authorList>
            <person name="Gaulin E."/>
        </authorList>
    </citation>
    <scope>NUCLEOTIDE SEQUENCE [LARGE SCALE GENOMIC DNA]</scope>
    <source>
        <strain evidence="2 3">E</strain>
    </source>
</reference>